<dbReference type="SUPFAM" id="SSF56281">
    <property type="entry name" value="Metallo-hydrolase/oxidoreductase"/>
    <property type="match status" value="1"/>
</dbReference>
<dbReference type="Proteomes" id="UP000008136">
    <property type="component" value="Chromosome"/>
</dbReference>
<dbReference type="PANTHER" id="PTHR43546:SF8">
    <property type="entry name" value="METALLO-BETA-LACTAMASE DOMAIN-CONTAINING PROTEIN"/>
    <property type="match status" value="1"/>
</dbReference>
<dbReference type="KEGG" id="ave:Arcve_1158"/>
<evidence type="ECO:0000259" key="1">
    <source>
        <dbReference type="SMART" id="SM00849"/>
    </source>
</evidence>
<proteinExistence type="predicted"/>
<feature type="domain" description="Metallo-beta-lactamase" evidence="1">
    <location>
        <begin position="7"/>
        <end position="152"/>
    </location>
</feature>
<dbReference type="Pfam" id="PF13483">
    <property type="entry name" value="Lactamase_B_3"/>
    <property type="match status" value="1"/>
</dbReference>
<name>F2KMG9_ARCVS</name>
<dbReference type="OrthoDB" id="28313at2157"/>
<dbReference type="Gene3D" id="3.60.15.10">
    <property type="entry name" value="Ribonuclease Z/Hydroxyacylglutathione hydrolase-like"/>
    <property type="match status" value="1"/>
</dbReference>
<dbReference type="SMART" id="SM00849">
    <property type="entry name" value="Lactamase_B"/>
    <property type="match status" value="1"/>
</dbReference>
<keyword evidence="3" id="KW-1185">Reference proteome</keyword>
<dbReference type="STRING" id="693661.Arcve_1158"/>
<sequence length="186" mass="21234">MKLRWLGNSCVEIFADKHVLIDPNCVMEPEPGIDYVLVTHEHSDHFDVEKFKKIDTRHLIAPRYVLEQFGLDGIAAEAGKEIDGIKILESWCWKAVESYSYYYAGVLHPGDSAKFPEAKNVKVVFTACFPDFYDEYITEMKRLKPGLVVPFHYSPEKKANAEGLAERLKEEGIPCRILEVGEVLEI</sequence>
<reference evidence="2 3" key="1">
    <citation type="submission" date="2011-03" db="EMBL/GenBank/DDBJ databases">
        <title>The complete genome of Archaeoglobus veneficus SNP6.</title>
        <authorList>
            <consortium name="US DOE Joint Genome Institute (JGI-PGF)"/>
            <person name="Lucas S."/>
            <person name="Copeland A."/>
            <person name="Lapidus A."/>
            <person name="Bruce D."/>
            <person name="Goodwin L."/>
            <person name="Pitluck S."/>
            <person name="Kyrpides N."/>
            <person name="Mavromatis K."/>
            <person name="Pagani I."/>
            <person name="Ivanova N."/>
            <person name="Mikhailova N."/>
            <person name="Lu M."/>
            <person name="Detter J.C."/>
            <person name="Tapia R."/>
            <person name="Han C."/>
            <person name="Land M."/>
            <person name="Hauser L."/>
            <person name="Markowitz V."/>
            <person name="Cheng J.-F."/>
            <person name="Hugenholtz P."/>
            <person name="Woyke T."/>
            <person name="Wu D."/>
            <person name="Spring S."/>
            <person name="Brambilla E."/>
            <person name="Klenk H.-P."/>
            <person name="Eisen J.A."/>
        </authorList>
    </citation>
    <scope>NUCLEOTIDE SEQUENCE [LARGE SCALE GENOMIC DNA]</scope>
    <source>
        <strain>SNP6</strain>
    </source>
</reference>
<evidence type="ECO:0000313" key="3">
    <source>
        <dbReference type="Proteomes" id="UP000008136"/>
    </source>
</evidence>
<accession>F2KMG9</accession>
<evidence type="ECO:0000313" key="2">
    <source>
        <dbReference type="EMBL" id="AEA47166.1"/>
    </source>
</evidence>
<dbReference type="InterPro" id="IPR001279">
    <property type="entry name" value="Metallo-B-lactamas"/>
</dbReference>
<organism evidence="2 3">
    <name type="scientific">Archaeoglobus veneficus (strain DSM 11195 / SNP6)</name>
    <dbReference type="NCBI Taxonomy" id="693661"/>
    <lineage>
        <taxon>Archaea</taxon>
        <taxon>Methanobacteriati</taxon>
        <taxon>Methanobacteriota</taxon>
        <taxon>Archaeoglobi</taxon>
        <taxon>Archaeoglobales</taxon>
        <taxon>Archaeoglobaceae</taxon>
        <taxon>Archaeoglobus</taxon>
    </lineage>
</organism>
<dbReference type="PANTHER" id="PTHR43546">
    <property type="entry name" value="UPF0173 METAL-DEPENDENT HYDROLASE MJ1163-RELATED"/>
    <property type="match status" value="1"/>
</dbReference>
<dbReference type="InterPro" id="IPR036866">
    <property type="entry name" value="RibonucZ/Hydroxyglut_hydro"/>
</dbReference>
<dbReference type="eggNOG" id="arCOG00497">
    <property type="taxonomic scope" value="Archaea"/>
</dbReference>
<dbReference type="InterPro" id="IPR050114">
    <property type="entry name" value="UPF0173_UPF0282_UlaG_hydrolase"/>
</dbReference>
<dbReference type="AlphaFoldDB" id="F2KMG9"/>
<dbReference type="GeneID" id="10394274"/>
<protein>
    <submittedName>
        <fullName evidence="2">Beta-lactamase domain protein</fullName>
    </submittedName>
</protein>
<dbReference type="HOGENOM" id="CLU_1451350_0_0_2"/>
<dbReference type="EMBL" id="CP002588">
    <property type="protein sequence ID" value="AEA47166.1"/>
    <property type="molecule type" value="Genomic_DNA"/>
</dbReference>
<gene>
    <name evidence="2" type="ordered locus">Arcve_1158</name>
</gene>
<dbReference type="RefSeq" id="WP_013683830.1">
    <property type="nucleotide sequence ID" value="NC_015320.1"/>
</dbReference>